<keyword evidence="1" id="KW-0732">Signal</keyword>
<feature type="signal peptide" evidence="1">
    <location>
        <begin position="1"/>
        <end position="17"/>
    </location>
</feature>
<evidence type="ECO:0008006" key="4">
    <source>
        <dbReference type="Google" id="ProtNLM"/>
    </source>
</evidence>
<dbReference type="AlphaFoldDB" id="A0A4Y3RW68"/>
<protein>
    <recommendedName>
        <fullName evidence="4">PepSY domain-containing protein</fullName>
    </recommendedName>
</protein>
<name>A0A4Y3RW68_9ACTN</name>
<accession>A0A4Y3RW68</accession>
<gene>
    <name evidence="2" type="ORF">SGA01_73970</name>
</gene>
<reference evidence="2 3" key="1">
    <citation type="submission" date="2019-06" db="EMBL/GenBank/DDBJ databases">
        <title>Whole genome shotgun sequence of Streptomyces gardneri NBRC 12865.</title>
        <authorList>
            <person name="Hosoyama A."/>
            <person name="Uohara A."/>
            <person name="Ohji S."/>
            <person name="Ichikawa N."/>
        </authorList>
    </citation>
    <scope>NUCLEOTIDE SEQUENCE [LARGE SCALE GENOMIC DNA]</scope>
    <source>
        <strain evidence="2 3">NBRC 12865</strain>
    </source>
</reference>
<evidence type="ECO:0000256" key="1">
    <source>
        <dbReference type="SAM" id="SignalP"/>
    </source>
</evidence>
<feature type="chain" id="PRO_5021218618" description="PepSY domain-containing protein" evidence="1">
    <location>
        <begin position="18"/>
        <end position="92"/>
    </location>
</feature>
<dbReference type="EMBL" id="BJMN01000067">
    <property type="protein sequence ID" value="GEB61792.1"/>
    <property type="molecule type" value="Genomic_DNA"/>
</dbReference>
<sequence length="92" mass="9428">MSVALATLALTQSAATAANNPAANEVTSILDGLRASPVTVREGIERTTYSSASSDLEVRVAVIDPDLGAITHLSPTPGSRCTSFARSPAMAR</sequence>
<proteinExistence type="predicted"/>
<organism evidence="2 3">
    <name type="scientific">Streptomyces gardneri</name>
    <dbReference type="NCBI Taxonomy" id="66892"/>
    <lineage>
        <taxon>Bacteria</taxon>
        <taxon>Bacillati</taxon>
        <taxon>Actinomycetota</taxon>
        <taxon>Actinomycetes</taxon>
        <taxon>Kitasatosporales</taxon>
        <taxon>Streptomycetaceae</taxon>
        <taxon>Streptomyces</taxon>
    </lineage>
</organism>
<keyword evidence="3" id="KW-1185">Reference proteome</keyword>
<dbReference type="Proteomes" id="UP000315226">
    <property type="component" value="Unassembled WGS sequence"/>
</dbReference>
<evidence type="ECO:0000313" key="3">
    <source>
        <dbReference type="Proteomes" id="UP000315226"/>
    </source>
</evidence>
<evidence type="ECO:0000313" key="2">
    <source>
        <dbReference type="EMBL" id="GEB61792.1"/>
    </source>
</evidence>
<comment type="caution">
    <text evidence="2">The sequence shown here is derived from an EMBL/GenBank/DDBJ whole genome shotgun (WGS) entry which is preliminary data.</text>
</comment>